<dbReference type="CDD" id="cd01040">
    <property type="entry name" value="Mb-like"/>
    <property type="match status" value="1"/>
</dbReference>
<dbReference type="OrthoDB" id="436496at2759"/>
<protein>
    <submittedName>
        <fullName evidence="8">Cytoglobin-1</fullName>
    </submittedName>
</protein>
<dbReference type="Proteomes" id="UP000242188">
    <property type="component" value="Unassembled WGS sequence"/>
</dbReference>
<accession>A0A210Q3R1</accession>
<proteinExistence type="inferred from homology"/>
<dbReference type="InterPro" id="IPR012292">
    <property type="entry name" value="Globin/Proto"/>
</dbReference>
<dbReference type="InterPro" id="IPR044399">
    <property type="entry name" value="Mb-like_M"/>
</dbReference>
<dbReference type="Pfam" id="PF00042">
    <property type="entry name" value="Globin"/>
    <property type="match status" value="1"/>
</dbReference>
<evidence type="ECO:0000256" key="5">
    <source>
        <dbReference type="ARBA" id="ARBA00023004"/>
    </source>
</evidence>
<evidence type="ECO:0000313" key="8">
    <source>
        <dbReference type="EMBL" id="OWF43370.1"/>
    </source>
</evidence>
<dbReference type="InterPro" id="IPR000971">
    <property type="entry name" value="Globin"/>
</dbReference>
<dbReference type="InterPro" id="IPR050532">
    <property type="entry name" value="Globin-like_OT"/>
</dbReference>
<keyword evidence="4" id="KW-0479">Metal-binding</keyword>
<comment type="similarity">
    <text evidence="6">Belongs to the globin family.</text>
</comment>
<dbReference type="SUPFAM" id="SSF46458">
    <property type="entry name" value="Globin-like"/>
    <property type="match status" value="1"/>
</dbReference>
<gene>
    <name evidence="8" type="ORF">KP79_PYT10062</name>
</gene>
<evidence type="ECO:0000256" key="3">
    <source>
        <dbReference type="ARBA" id="ARBA00022621"/>
    </source>
</evidence>
<dbReference type="PANTHER" id="PTHR46458:SF1">
    <property type="entry name" value="GEO09476P1"/>
    <property type="match status" value="1"/>
</dbReference>
<sequence length="182" mass="21147">MGNVPGHCLGRNRNRLSSYLTPAEKIILRTTLELIKDDLHDLGVIVFVRFFETEPKLKRLFPKIVRVNENNELELEMDGEMLRKHGHNVMHTLGGAIENMEESDFMNTVIIAIGSTHVRRKVKGKMLYHLWPSLDYGLRDVLQERYTREVAAAWKKLFYYTINQMRRGMKASKFGINKATDV</sequence>
<dbReference type="EMBL" id="NEDP02005114">
    <property type="protein sequence ID" value="OWF43370.1"/>
    <property type="molecule type" value="Genomic_DNA"/>
</dbReference>
<evidence type="ECO:0000256" key="4">
    <source>
        <dbReference type="ARBA" id="ARBA00022723"/>
    </source>
</evidence>
<dbReference type="GO" id="GO:0019825">
    <property type="term" value="F:oxygen binding"/>
    <property type="evidence" value="ECO:0007669"/>
    <property type="project" value="InterPro"/>
</dbReference>
<evidence type="ECO:0000256" key="2">
    <source>
        <dbReference type="ARBA" id="ARBA00022617"/>
    </source>
</evidence>
<feature type="domain" description="Globin" evidence="7">
    <location>
        <begin position="19"/>
        <end position="170"/>
    </location>
</feature>
<organism evidence="8 9">
    <name type="scientific">Mizuhopecten yessoensis</name>
    <name type="common">Japanese scallop</name>
    <name type="synonym">Patinopecten yessoensis</name>
    <dbReference type="NCBI Taxonomy" id="6573"/>
    <lineage>
        <taxon>Eukaryota</taxon>
        <taxon>Metazoa</taxon>
        <taxon>Spiralia</taxon>
        <taxon>Lophotrochozoa</taxon>
        <taxon>Mollusca</taxon>
        <taxon>Bivalvia</taxon>
        <taxon>Autobranchia</taxon>
        <taxon>Pteriomorphia</taxon>
        <taxon>Pectinida</taxon>
        <taxon>Pectinoidea</taxon>
        <taxon>Pectinidae</taxon>
        <taxon>Mizuhopecten</taxon>
    </lineage>
</organism>
<keyword evidence="9" id="KW-1185">Reference proteome</keyword>
<dbReference type="GO" id="GO:0046872">
    <property type="term" value="F:metal ion binding"/>
    <property type="evidence" value="ECO:0007669"/>
    <property type="project" value="UniProtKB-KW"/>
</dbReference>
<name>A0A210Q3R1_MIZYE</name>
<evidence type="ECO:0000259" key="7">
    <source>
        <dbReference type="PROSITE" id="PS01033"/>
    </source>
</evidence>
<evidence type="ECO:0000256" key="6">
    <source>
        <dbReference type="RuleBase" id="RU000356"/>
    </source>
</evidence>
<keyword evidence="3 6" id="KW-0561">Oxygen transport</keyword>
<comment type="caution">
    <text evidence="8">The sequence shown here is derived from an EMBL/GenBank/DDBJ whole genome shotgun (WGS) entry which is preliminary data.</text>
</comment>
<evidence type="ECO:0000313" key="9">
    <source>
        <dbReference type="Proteomes" id="UP000242188"/>
    </source>
</evidence>
<keyword evidence="2 6" id="KW-0349">Heme</keyword>
<evidence type="ECO:0000256" key="1">
    <source>
        <dbReference type="ARBA" id="ARBA00022448"/>
    </source>
</evidence>
<dbReference type="Gene3D" id="1.10.490.10">
    <property type="entry name" value="Globins"/>
    <property type="match status" value="1"/>
</dbReference>
<reference evidence="8 9" key="1">
    <citation type="journal article" date="2017" name="Nat. Ecol. Evol.">
        <title>Scallop genome provides insights into evolution of bilaterian karyotype and development.</title>
        <authorList>
            <person name="Wang S."/>
            <person name="Zhang J."/>
            <person name="Jiao W."/>
            <person name="Li J."/>
            <person name="Xun X."/>
            <person name="Sun Y."/>
            <person name="Guo X."/>
            <person name="Huan P."/>
            <person name="Dong B."/>
            <person name="Zhang L."/>
            <person name="Hu X."/>
            <person name="Sun X."/>
            <person name="Wang J."/>
            <person name="Zhao C."/>
            <person name="Wang Y."/>
            <person name="Wang D."/>
            <person name="Huang X."/>
            <person name="Wang R."/>
            <person name="Lv J."/>
            <person name="Li Y."/>
            <person name="Zhang Z."/>
            <person name="Liu B."/>
            <person name="Lu W."/>
            <person name="Hui Y."/>
            <person name="Liang J."/>
            <person name="Zhou Z."/>
            <person name="Hou R."/>
            <person name="Li X."/>
            <person name="Liu Y."/>
            <person name="Li H."/>
            <person name="Ning X."/>
            <person name="Lin Y."/>
            <person name="Zhao L."/>
            <person name="Xing Q."/>
            <person name="Dou J."/>
            <person name="Li Y."/>
            <person name="Mao J."/>
            <person name="Guo H."/>
            <person name="Dou H."/>
            <person name="Li T."/>
            <person name="Mu C."/>
            <person name="Jiang W."/>
            <person name="Fu Q."/>
            <person name="Fu X."/>
            <person name="Miao Y."/>
            <person name="Liu J."/>
            <person name="Yu Q."/>
            <person name="Li R."/>
            <person name="Liao H."/>
            <person name="Li X."/>
            <person name="Kong Y."/>
            <person name="Jiang Z."/>
            <person name="Chourrout D."/>
            <person name="Li R."/>
            <person name="Bao Z."/>
        </authorList>
    </citation>
    <scope>NUCLEOTIDE SEQUENCE [LARGE SCALE GENOMIC DNA]</scope>
    <source>
        <strain evidence="8 9">PY_sf001</strain>
    </source>
</reference>
<dbReference type="SMR" id="A0A210Q3R1"/>
<dbReference type="InterPro" id="IPR009050">
    <property type="entry name" value="Globin-like_sf"/>
</dbReference>
<dbReference type="PANTHER" id="PTHR46458">
    <property type="entry name" value="BLR2807 PROTEIN"/>
    <property type="match status" value="1"/>
</dbReference>
<dbReference type="PROSITE" id="PS01033">
    <property type="entry name" value="GLOBIN"/>
    <property type="match status" value="1"/>
</dbReference>
<keyword evidence="1 6" id="KW-0813">Transport</keyword>
<dbReference type="AlphaFoldDB" id="A0A210Q3R1"/>
<dbReference type="GO" id="GO:0005344">
    <property type="term" value="F:oxygen carrier activity"/>
    <property type="evidence" value="ECO:0007669"/>
    <property type="project" value="UniProtKB-KW"/>
</dbReference>
<keyword evidence="5" id="KW-0408">Iron</keyword>
<dbReference type="GO" id="GO:0020037">
    <property type="term" value="F:heme binding"/>
    <property type="evidence" value="ECO:0007669"/>
    <property type="project" value="InterPro"/>
</dbReference>